<gene>
    <name evidence="3" type="ORF">NCTC11165_01016</name>
</gene>
<name>A0A2X1ADV3_BREDI</name>
<feature type="region of interest" description="Disordered" evidence="1">
    <location>
        <begin position="783"/>
        <end position="803"/>
    </location>
</feature>
<evidence type="ECO:0000259" key="2">
    <source>
        <dbReference type="SMART" id="SM00736"/>
    </source>
</evidence>
<feature type="region of interest" description="Disordered" evidence="1">
    <location>
        <begin position="969"/>
        <end position="989"/>
    </location>
</feature>
<dbReference type="Pfam" id="PF17963">
    <property type="entry name" value="Big_9"/>
    <property type="match status" value="17"/>
</dbReference>
<feature type="region of interest" description="Disordered" evidence="1">
    <location>
        <begin position="1717"/>
        <end position="1736"/>
    </location>
</feature>
<feature type="region of interest" description="Disordered" evidence="1">
    <location>
        <begin position="1434"/>
        <end position="1454"/>
    </location>
</feature>
<dbReference type="SUPFAM" id="SSF49313">
    <property type="entry name" value="Cadherin-like"/>
    <property type="match status" value="1"/>
</dbReference>
<dbReference type="GO" id="GO:0016020">
    <property type="term" value="C:membrane"/>
    <property type="evidence" value="ECO:0007669"/>
    <property type="project" value="InterPro"/>
</dbReference>
<dbReference type="Gene3D" id="2.60.40.1200">
    <property type="match status" value="2"/>
</dbReference>
<sequence length="1736" mass="177767">MEDGGPVTGNALTNDSDPDNDSLVVTGFVINGTNYTPGTDVTISGVGVFKLAADGSYSFTPAVNWNGVVPTITYTVSDGKGGSDTANLVITIDPVNDAPEAVGVIGPQNDADAETITSLDVSSFFADVDGDVLTYSASGLPQGLSIDPATGVISGTIDPSASQSFPGGVHSVTITASDGNGGTVDQTFEWTVSNPSPTANDDFATTDEDTPVSGNVLTGAGAGDVSDSDPDGDVLSIESFVIAGVSGIHDAGDTVQITGVGTFTLSADGAYSFTPAVNWNGVVPTITYTVSDGEGGSNSADLVITVNPVIDLVAADDSVTTDEDTPVNGTVAGNDSTTSGGTLEYVKATDPSNGTVVVNIDGTYTYTPNANFNGTDSFTYTVTDPASGESLTQTVEITVNPVADLVAADDSVTTDEDTPVNGTVAGNDSTTSGGTLEYVKATDPSNGTVVVNIDGTYTYTPNANFNGTDSFTYTVTDPASGESLTQTVEITVNPVADLVAADDSVTTDEDTPVNGTVAGNDSTTSGGTLEYVKATDPSNGTVVVNIDGTYTYTPNANFNGTDSFTYTVTDPASGESLTQTVEITVNPVADLVAADDSVTTDEDTPVNGTVAGNDSTTSGGTLEYVKATDPSNGTVVVNIDGTYTYTPNANFNGTDSFTYTVTDPASGESLTQTVEITVNPVADLVAADDSVTTDEDTPVNGTVAGNDSTTSGGTLEYVKATDPSNGTVVVNIDGTYTYTPNANFNGTDSFTYTVTDPASGESLTQTVEITVNPVADLVAADDSVTTDEDTPVNGTVAGNDSTTSGGTLEYVKATDPSNGTVVVNIDGTYTYTPNANFNGTDSFTYTVTDPASGESLTQTVEITVNPVADLVAADDSVTTDEDTPVNGTVAGNDSTTSGGTLEYVKATDPSNGTVVVNIDGTYTYTPNANFNGTDSFTYTVTDPASGESLTQTVEITVNPVADLVAADDSVTTDEDTPVNGTVAGNDSTTSGGTLEYVKATDPSNGTVVVNIDGTYTYTPNANFNGTDSFTYTVTDPASGESLTQTVEITVNPVADLVAADDSVTTDEDTPVNGTVAGNDSTTSGGTLEYVKATDPSNGTVVVNIDGTYTYTPNANFNGTDSFTYTVTDPASGETLTQTVEITVNPVADLVAADDSVTTDEDTPVNGTVAGNDSTTSGGTLEYVKATDPSNGTVVVNIDGTYTYTPNANFNGTDSFTYTVTDPASGESLTQTVEITVNPVADLVAADDSVTTDEDTPVNGTVAGNDSTTSGGTLEYVKATDPSNGTVVVNIDGTYTYRPNANFNGTDSFTYTVTDPASGESLTQTVEITVNPVADLVAADDSVTTDEDTPVNGTVAGNDSTTSGGTLEYVKATDPSNGTVVVNIDGTYTYTPNANFNGTDSFTYTVTDPASGESLTQTVEITVNPVADLVAADDSVTTDEDTPVNGTVAGNDSTTSGGTLEYVKATDPSNGTVVVNIDGTYTYTPNANFNGTDSFTYTVTDPASGETLTQTVEITVNPVADLVAADDSVTTDEDTPVNGTVAGNDSTTSGGTLEYVKATDPSNGTVVVNIDGTYTYTPNANFNGTDSFTYTVTDPASGESLTQTVEITVNPVADLVAADDSVTTDEDTPVNGTVAGNDSTTSGGTLEYVKATDPSNGTVVVNIDGTYTYTPNANFNGTDSFTYTVTDPASGESLTQTVEITVNPLICGRRRQCNDRRRYAGERYGRRQRQHDERRHP</sequence>
<dbReference type="InterPro" id="IPR006644">
    <property type="entry name" value="Cadg"/>
</dbReference>
<feature type="region of interest" description="Disordered" evidence="1">
    <location>
        <begin position="598"/>
        <end position="618"/>
    </location>
</feature>
<feature type="compositionally biased region" description="Polar residues" evidence="1">
    <location>
        <begin position="1071"/>
        <end position="1083"/>
    </location>
</feature>
<dbReference type="Gene3D" id="2.60.40.3440">
    <property type="match status" value="11"/>
</dbReference>
<feature type="region of interest" description="Disordered" evidence="1">
    <location>
        <begin position="1343"/>
        <end position="1362"/>
    </location>
</feature>
<dbReference type="Gene3D" id="2.60.40.2810">
    <property type="match status" value="4"/>
</dbReference>
<feature type="region of interest" description="Disordered" evidence="1">
    <location>
        <begin position="320"/>
        <end position="339"/>
    </location>
</feature>
<feature type="compositionally biased region" description="Polar residues" evidence="1">
    <location>
        <begin position="1629"/>
        <end position="1641"/>
    </location>
</feature>
<accession>A0A2X1ADV3</accession>
<dbReference type="Gene3D" id="2.60.40.10">
    <property type="entry name" value="Immunoglobulins"/>
    <property type="match status" value="1"/>
</dbReference>
<dbReference type="Pfam" id="PF05345">
    <property type="entry name" value="He_PIG"/>
    <property type="match status" value="1"/>
</dbReference>
<dbReference type="SMART" id="SM00736">
    <property type="entry name" value="CADG"/>
    <property type="match status" value="1"/>
</dbReference>
<proteinExistence type="predicted"/>
<feature type="compositionally biased region" description="Polar residues" evidence="1">
    <location>
        <begin position="1350"/>
        <end position="1362"/>
    </location>
</feature>
<feature type="region of interest" description="Disordered" evidence="1">
    <location>
        <begin position="1529"/>
        <end position="1548"/>
    </location>
</feature>
<dbReference type="InterPro" id="IPR013783">
    <property type="entry name" value="Ig-like_fold"/>
</dbReference>
<feature type="compositionally biased region" description="Polar residues" evidence="1">
    <location>
        <begin position="606"/>
        <end position="618"/>
    </location>
</feature>
<dbReference type="GO" id="GO:0005509">
    <property type="term" value="F:calcium ion binding"/>
    <property type="evidence" value="ECO:0007669"/>
    <property type="project" value="InterPro"/>
</dbReference>
<dbReference type="InterPro" id="IPR015919">
    <property type="entry name" value="Cadherin-like_sf"/>
</dbReference>
<feature type="region of interest" description="Disordered" evidence="1">
    <location>
        <begin position="1622"/>
        <end position="1641"/>
    </location>
</feature>
<feature type="region of interest" description="Disordered" evidence="1">
    <location>
        <begin position="878"/>
        <end position="897"/>
    </location>
</feature>
<protein>
    <submittedName>
        <fullName evidence="3">Preprotein translocase subunit YajC</fullName>
    </submittedName>
</protein>
<feature type="compositionally biased region" description="Polar residues" evidence="1">
    <location>
        <begin position="885"/>
        <end position="897"/>
    </location>
</feature>
<evidence type="ECO:0000256" key="1">
    <source>
        <dbReference type="SAM" id="MobiDB-lite"/>
    </source>
</evidence>
<feature type="domain" description="Dystroglycan-type cadherin-like" evidence="2">
    <location>
        <begin position="100"/>
        <end position="199"/>
    </location>
</feature>
<feature type="compositionally biased region" description="Polar residues" evidence="1">
    <location>
        <begin position="1257"/>
        <end position="1268"/>
    </location>
</feature>
<organism evidence="3 4">
    <name type="scientific">Brevundimonas diminuta</name>
    <name type="common">Pseudomonas diminuta</name>
    <dbReference type="NCBI Taxonomy" id="293"/>
    <lineage>
        <taxon>Bacteria</taxon>
        <taxon>Pseudomonadati</taxon>
        <taxon>Pseudomonadota</taxon>
        <taxon>Alphaproteobacteria</taxon>
        <taxon>Caulobacterales</taxon>
        <taxon>Caulobacteraceae</taxon>
        <taxon>Brevundimonas</taxon>
    </lineage>
</organism>
<feature type="region of interest" description="Disordered" evidence="1">
    <location>
        <begin position="504"/>
        <end position="524"/>
    </location>
</feature>
<feature type="compositionally biased region" description="Polar residues" evidence="1">
    <location>
        <begin position="327"/>
        <end position="339"/>
    </location>
</feature>
<dbReference type="NCBIfam" id="NF012211">
    <property type="entry name" value="tand_rpt_95"/>
    <property type="match status" value="17"/>
</dbReference>
<dbReference type="Proteomes" id="UP000250358">
    <property type="component" value="Unassembled WGS sequence"/>
</dbReference>
<reference evidence="3 4" key="1">
    <citation type="submission" date="2018-06" db="EMBL/GenBank/DDBJ databases">
        <authorList>
            <consortium name="Pathogen Informatics"/>
            <person name="Doyle S."/>
        </authorList>
    </citation>
    <scope>NUCLEOTIDE SEQUENCE [LARGE SCALE GENOMIC DNA]</scope>
    <source>
        <strain evidence="3 4">NCTC11165</strain>
    </source>
</reference>
<feature type="compositionally biased region" description="Polar residues" evidence="1">
    <location>
        <begin position="978"/>
        <end position="989"/>
    </location>
</feature>
<feature type="compositionally biased region" description="Polar residues" evidence="1">
    <location>
        <begin position="1443"/>
        <end position="1454"/>
    </location>
</feature>
<feature type="region of interest" description="Disordered" evidence="1">
    <location>
        <begin position="1248"/>
        <end position="1268"/>
    </location>
</feature>
<feature type="region of interest" description="Disordered" evidence="1">
    <location>
        <begin position="1062"/>
        <end position="1083"/>
    </location>
</feature>
<dbReference type="EMBL" id="UAQM01000002">
    <property type="protein sequence ID" value="SPU43068.1"/>
    <property type="molecule type" value="Genomic_DNA"/>
</dbReference>
<evidence type="ECO:0000313" key="3">
    <source>
        <dbReference type="EMBL" id="SPU43068.1"/>
    </source>
</evidence>
<feature type="compositionally biased region" description="Polar residues" evidence="1">
    <location>
        <begin position="1536"/>
        <end position="1548"/>
    </location>
</feature>
<feature type="compositionally biased region" description="Polar residues" evidence="1">
    <location>
        <begin position="513"/>
        <end position="524"/>
    </location>
</feature>
<feature type="compositionally biased region" description="Polar residues" evidence="1">
    <location>
        <begin position="792"/>
        <end position="803"/>
    </location>
</feature>
<evidence type="ECO:0000313" key="4">
    <source>
        <dbReference type="Proteomes" id="UP000250358"/>
    </source>
</evidence>